<gene>
    <name evidence="3" type="ORF">BAE44_0015804</name>
</gene>
<dbReference type="OrthoDB" id="692967at2759"/>
<evidence type="ECO:0000313" key="3">
    <source>
        <dbReference type="EMBL" id="OEL23177.1"/>
    </source>
</evidence>
<keyword evidence="4" id="KW-1185">Reference proteome</keyword>
<dbReference type="STRING" id="888268.A0A1E5VDN7"/>
<evidence type="ECO:0000256" key="1">
    <source>
        <dbReference type="SAM" id="MobiDB-lite"/>
    </source>
</evidence>
<feature type="signal peptide" evidence="2">
    <location>
        <begin position="1"/>
        <end position="21"/>
    </location>
</feature>
<feature type="chain" id="PRO_5009188039" description="Proline-rich protein 4" evidence="2">
    <location>
        <begin position="22"/>
        <end position="471"/>
    </location>
</feature>
<proteinExistence type="predicted"/>
<dbReference type="AlphaFoldDB" id="A0A1E5VDN7"/>
<evidence type="ECO:0008006" key="5">
    <source>
        <dbReference type="Google" id="ProtNLM"/>
    </source>
</evidence>
<accession>A0A1E5VDN7</accession>
<keyword evidence="2" id="KW-0732">Signal</keyword>
<dbReference type="Proteomes" id="UP000095767">
    <property type="component" value="Unassembled WGS sequence"/>
</dbReference>
<dbReference type="PANTHER" id="PTHR33935:SF25">
    <property type="entry name" value="PROLINE-RICH PROTEIN"/>
    <property type="match status" value="1"/>
</dbReference>
<organism evidence="3 4">
    <name type="scientific">Dichanthelium oligosanthes</name>
    <dbReference type="NCBI Taxonomy" id="888268"/>
    <lineage>
        <taxon>Eukaryota</taxon>
        <taxon>Viridiplantae</taxon>
        <taxon>Streptophyta</taxon>
        <taxon>Embryophyta</taxon>
        <taxon>Tracheophyta</taxon>
        <taxon>Spermatophyta</taxon>
        <taxon>Magnoliopsida</taxon>
        <taxon>Liliopsida</taxon>
        <taxon>Poales</taxon>
        <taxon>Poaceae</taxon>
        <taxon>PACMAD clade</taxon>
        <taxon>Panicoideae</taxon>
        <taxon>Panicodae</taxon>
        <taxon>Paniceae</taxon>
        <taxon>Dichantheliinae</taxon>
        <taxon>Dichanthelium</taxon>
    </lineage>
</organism>
<dbReference type="Pfam" id="PF01190">
    <property type="entry name" value="Pollen_Ole_e_1"/>
    <property type="match status" value="2"/>
</dbReference>
<sequence>MAGRVLLGICAVLMAIAVAKAAEGQVASSVVIGLVRCADCSRKNMKAESAFKGLQVAIKCKNTNGEYETKAVGELRSSGAFSVPLAADLHGADCHAQLHSSANAPCPGQDPSKIAPMSGGTFVAIPGKTHYPSAECASAFLCAPIKKHFFDHFHKKPVPEYHPAPEHKPTPEYHPPTPEYHPPTPEYHPPTPVQPFTMGALPRGLLVGVCAILLAAVLAHAAEPEMASTVVGLAKCADCTRKNMKAEAAFNGLKVAVKCKNADGVFETKVLGEVDKSGAFSVPLTADLLRKDGELKQDCFAQLHSATNQPCPGQEPSWIVRPSSDDDKKTFVAVAGKMHYSSKECASAFLCDHFHKKHLFHKKPIMIPHFHNKPVPEYKPPTPVPVYHAPVPEYKPPTPVPVYHSPVPEYKPPTPDHSHPTPIYHPPADQKTQNPETDPAKFKKLLPFIKKNPFFFPKFPKFPPGKEEIKA</sequence>
<dbReference type="PANTHER" id="PTHR33935">
    <property type="entry name" value="OS10G0148100 PROTEIN"/>
    <property type="match status" value="1"/>
</dbReference>
<reference evidence="3 4" key="1">
    <citation type="submission" date="2016-09" db="EMBL/GenBank/DDBJ databases">
        <title>The draft genome of Dichanthelium oligosanthes: A C3 panicoid grass species.</title>
        <authorList>
            <person name="Studer A.J."/>
            <person name="Schnable J.C."/>
            <person name="Brutnell T.P."/>
        </authorList>
    </citation>
    <scope>NUCLEOTIDE SEQUENCE [LARGE SCALE GENOMIC DNA]</scope>
    <source>
        <strain evidence="4">cv. Kellogg 1175</strain>
        <tissue evidence="3">Leaf</tissue>
    </source>
</reference>
<evidence type="ECO:0000313" key="4">
    <source>
        <dbReference type="Proteomes" id="UP000095767"/>
    </source>
</evidence>
<comment type="caution">
    <text evidence="3">The sequence shown here is derived from an EMBL/GenBank/DDBJ whole genome shotgun (WGS) entry which is preliminary data.</text>
</comment>
<evidence type="ECO:0000256" key="2">
    <source>
        <dbReference type="SAM" id="SignalP"/>
    </source>
</evidence>
<feature type="region of interest" description="Disordered" evidence="1">
    <location>
        <begin position="161"/>
        <end position="180"/>
    </location>
</feature>
<name>A0A1E5VDN7_9POAL</name>
<dbReference type="PRINTS" id="PR01217">
    <property type="entry name" value="PRICHEXTENSN"/>
</dbReference>
<feature type="compositionally biased region" description="Basic and acidic residues" evidence="1">
    <location>
        <begin position="161"/>
        <end position="171"/>
    </location>
</feature>
<protein>
    <recommendedName>
        <fullName evidence="5">Proline-rich protein 4</fullName>
    </recommendedName>
</protein>
<feature type="region of interest" description="Disordered" evidence="1">
    <location>
        <begin position="409"/>
        <end position="440"/>
    </location>
</feature>
<dbReference type="EMBL" id="LWDX02043235">
    <property type="protein sequence ID" value="OEL23177.1"/>
    <property type="molecule type" value="Genomic_DNA"/>
</dbReference>